<dbReference type="RefSeq" id="WP_306413117.1">
    <property type="nucleotide sequence ID" value="NZ_JANFPI010000010.1"/>
</dbReference>
<keyword evidence="7" id="KW-1185">Reference proteome</keyword>
<proteinExistence type="predicted"/>
<evidence type="ECO:0000256" key="4">
    <source>
        <dbReference type="PROSITE-ProRule" id="PRU00335"/>
    </source>
</evidence>
<dbReference type="Gene3D" id="1.10.357.10">
    <property type="entry name" value="Tetracycline Repressor, domain 2"/>
    <property type="match status" value="1"/>
</dbReference>
<dbReference type="PANTHER" id="PTHR30055:SF151">
    <property type="entry name" value="TRANSCRIPTIONAL REGULATORY PROTEIN"/>
    <property type="match status" value="1"/>
</dbReference>
<evidence type="ECO:0000313" key="6">
    <source>
        <dbReference type="EMBL" id="MCX8999615.1"/>
    </source>
</evidence>
<dbReference type="PANTHER" id="PTHR30055">
    <property type="entry name" value="HTH-TYPE TRANSCRIPTIONAL REGULATOR RUTR"/>
    <property type="match status" value="1"/>
</dbReference>
<dbReference type="GO" id="GO:0000976">
    <property type="term" value="F:transcription cis-regulatory region binding"/>
    <property type="evidence" value="ECO:0007669"/>
    <property type="project" value="TreeGrafter"/>
</dbReference>
<sequence length="201" mass="22795">MARRARRKAEETRQDVLDMAESVFRENGFSGTTIADIASALDMSPANVFKHFRSKTALAEAIAERHVETLVGTLEGIDTSLPTLERLGHFVRRLMESHLRSLRQSPCLFEIVLMTSGNEMACGRRYKELLESRFVDMVRLGADEGVYFCEDVEKTARCISACFACVLHPVFLARYKADELRTRCDEVIEFVNRSLTNPLAR</sequence>
<dbReference type="InterPro" id="IPR009057">
    <property type="entry name" value="Homeodomain-like_sf"/>
</dbReference>
<dbReference type="AlphaFoldDB" id="A0AAE3N5G7"/>
<dbReference type="InterPro" id="IPR050109">
    <property type="entry name" value="HTH-type_TetR-like_transc_reg"/>
</dbReference>
<evidence type="ECO:0000256" key="1">
    <source>
        <dbReference type="ARBA" id="ARBA00023015"/>
    </source>
</evidence>
<dbReference type="EMBL" id="JANFPI010000010">
    <property type="protein sequence ID" value="MCX8999615.1"/>
    <property type="molecule type" value="Genomic_DNA"/>
</dbReference>
<evidence type="ECO:0000256" key="2">
    <source>
        <dbReference type="ARBA" id="ARBA00023125"/>
    </source>
</evidence>
<evidence type="ECO:0000256" key="3">
    <source>
        <dbReference type="ARBA" id="ARBA00023163"/>
    </source>
</evidence>
<accession>A0AAE3N5G7</accession>
<protein>
    <submittedName>
        <fullName evidence="6">TetR family transcriptional regulator</fullName>
    </submittedName>
</protein>
<dbReference type="Proteomes" id="UP001208771">
    <property type="component" value="Unassembled WGS sequence"/>
</dbReference>
<reference evidence="6" key="1">
    <citation type="submission" date="2022-07" db="EMBL/GenBank/DDBJ databases">
        <title>Ectorhizobium quercum gen.nov., sp. nov.</title>
        <authorList>
            <person name="Ma T."/>
            <person name="Li Y."/>
        </authorList>
    </citation>
    <scope>NUCLEOTIDE SEQUENCE</scope>
    <source>
        <strain evidence="6">BDR2-2</strain>
    </source>
</reference>
<dbReference type="Pfam" id="PF00440">
    <property type="entry name" value="TetR_N"/>
    <property type="match status" value="1"/>
</dbReference>
<dbReference type="SUPFAM" id="SSF46689">
    <property type="entry name" value="Homeodomain-like"/>
    <property type="match status" value="1"/>
</dbReference>
<keyword evidence="3" id="KW-0804">Transcription</keyword>
<dbReference type="Pfam" id="PF17935">
    <property type="entry name" value="TetR_C_27"/>
    <property type="match status" value="1"/>
</dbReference>
<dbReference type="InterPro" id="IPR001647">
    <property type="entry name" value="HTH_TetR"/>
</dbReference>
<comment type="caution">
    <text evidence="6">The sequence shown here is derived from an EMBL/GenBank/DDBJ whole genome shotgun (WGS) entry which is preliminary data.</text>
</comment>
<evidence type="ECO:0000259" key="5">
    <source>
        <dbReference type="PROSITE" id="PS50977"/>
    </source>
</evidence>
<gene>
    <name evidence="6" type="ORF">NOF55_21140</name>
</gene>
<evidence type="ECO:0000313" key="7">
    <source>
        <dbReference type="Proteomes" id="UP001208771"/>
    </source>
</evidence>
<dbReference type="PROSITE" id="PS50977">
    <property type="entry name" value="HTH_TETR_2"/>
    <property type="match status" value="1"/>
</dbReference>
<dbReference type="GO" id="GO:0003700">
    <property type="term" value="F:DNA-binding transcription factor activity"/>
    <property type="evidence" value="ECO:0007669"/>
    <property type="project" value="TreeGrafter"/>
</dbReference>
<organism evidence="6 7">
    <name type="scientific">Ectorhizobium quercum</name>
    <dbReference type="NCBI Taxonomy" id="2965071"/>
    <lineage>
        <taxon>Bacteria</taxon>
        <taxon>Pseudomonadati</taxon>
        <taxon>Pseudomonadota</taxon>
        <taxon>Alphaproteobacteria</taxon>
        <taxon>Hyphomicrobiales</taxon>
        <taxon>Rhizobiaceae</taxon>
        <taxon>Ectorhizobium</taxon>
    </lineage>
</organism>
<dbReference type="InterPro" id="IPR041478">
    <property type="entry name" value="TetR_C_27"/>
</dbReference>
<name>A0AAE3N5G7_9HYPH</name>
<dbReference type="PRINTS" id="PR00455">
    <property type="entry name" value="HTHTETR"/>
</dbReference>
<feature type="DNA-binding region" description="H-T-H motif" evidence="4">
    <location>
        <begin position="33"/>
        <end position="52"/>
    </location>
</feature>
<feature type="domain" description="HTH tetR-type" evidence="5">
    <location>
        <begin position="10"/>
        <end position="70"/>
    </location>
</feature>
<keyword evidence="1" id="KW-0805">Transcription regulation</keyword>
<keyword evidence="2 4" id="KW-0238">DNA-binding</keyword>